<proteinExistence type="predicted"/>
<gene>
    <name evidence="1" type="ORF">BDK51DRAFT_26125</name>
</gene>
<dbReference type="Proteomes" id="UP000269721">
    <property type="component" value="Unassembled WGS sequence"/>
</dbReference>
<dbReference type="EMBL" id="KZ993926">
    <property type="protein sequence ID" value="RKO94340.1"/>
    <property type="molecule type" value="Genomic_DNA"/>
</dbReference>
<sequence>MGEEHEKPFGDPLVFLVDHQDDEEEHLLEAEAKGTIHKDELPLSVAPGCLQCRGEATLGWKQSLVAIIGTTSINSKRMVLPVGNRHPQSPTLESLSPVPAIFQHTSSDGEASEIPSASIKFTSSLPIHSTSPGVQDVNVILSISGTIDNNFRQPPPLPWVVGVLFQGQVVGLLTEEFSLPSFCCLAKLGRANGSAVRDPQCLSCLTSPPRTRHPAKPLDIPSLSLPKSCNDQFRLSMEIYYAKHLLTANYKNWILSIGKFADAPMWIKEADPNATDAIHPLVPMKNQSICLRTSTGWIVADEPSDETIPAQEGDGGRNQELVQLFATDCQYQPMRWTVAAVLQTIRILEGHNQGRK</sequence>
<evidence type="ECO:0000313" key="2">
    <source>
        <dbReference type="Proteomes" id="UP000269721"/>
    </source>
</evidence>
<reference evidence="2" key="1">
    <citation type="journal article" date="2018" name="Nat. Microbiol.">
        <title>Leveraging single-cell genomics to expand the fungal tree of life.</title>
        <authorList>
            <person name="Ahrendt S.R."/>
            <person name="Quandt C.A."/>
            <person name="Ciobanu D."/>
            <person name="Clum A."/>
            <person name="Salamov A."/>
            <person name="Andreopoulos B."/>
            <person name="Cheng J.F."/>
            <person name="Woyke T."/>
            <person name="Pelin A."/>
            <person name="Henrissat B."/>
            <person name="Reynolds N.K."/>
            <person name="Benny G.L."/>
            <person name="Smith M.E."/>
            <person name="James T.Y."/>
            <person name="Grigoriev I.V."/>
        </authorList>
    </citation>
    <scope>NUCLEOTIDE SEQUENCE [LARGE SCALE GENOMIC DNA]</scope>
</reference>
<protein>
    <submittedName>
        <fullName evidence="1">Uncharacterized protein</fullName>
    </submittedName>
</protein>
<evidence type="ECO:0000313" key="1">
    <source>
        <dbReference type="EMBL" id="RKO94340.1"/>
    </source>
</evidence>
<organism evidence="1 2">
    <name type="scientific">Blyttiomyces helicus</name>
    <dbReference type="NCBI Taxonomy" id="388810"/>
    <lineage>
        <taxon>Eukaryota</taxon>
        <taxon>Fungi</taxon>
        <taxon>Fungi incertae sedis</taxon>
        <taxon>Chytridiomycota</taxon>
        <taxon>Chytridiomycota incertae sedis</taxon>
        <taxon>Chytridiomycetes</taxon>
        <taxon>Chytridiomycetes incertae sedis</taxon>
        <taxon>Blyttiomyces</taxon>
    </lineage>
</organism>
<dbReference type="AlphaFoldDB" id="A0A4P9WSQ6"/>
<keyword evidence="2" id="KW-1185">Reference proteome</keyword>
<accession>A0A4P9WSQ6</accession>
<name>A0A4P9WSQ6_9FUNG</name>